<dbReference type="RefSeq" id="WP_112164360.1">
    <property type="nucleotide sequence ID" value="NZ_CBCPIW010000020.1"/>
</dbReference>
<dbReference type="PANTHER" id="PTHR36932:SF1">
    <property type="entry name" value="CAPSULAR POLYSACCHARIDE BIOSYNTHESIS PROTEIN"/>
    <property type="match status" value="1"/>
</dbReference>
<dbReference type="EMBL" id="RAHG01000002">
    <property type="protein sequence ID" value="RJT14858.1"/>
    <property type="molecule type" value="Genomic_DNA"/>
</dbReference>
<accession>A0ABX9P3I5</accession>
<sequence>MIPLKTLWHYLRTRRLRFHSREKLLAWQQKKLRQFARKTLSQSPWFSACATLPFSQWPQMNKALMMANFDQMNTAGLKKDTLLACAQRAERDRYFTPQIEGFSVGLSSGTSGQRGIFVVSPHEQQVWAGGMLAKMLPQGLRRGERVAMFLRADNNLYHSVNNRWLSLEFFDLFSSFHPQMLRLEKFTPTIIVAPAQVLRQLALAVLNEELRLNVSKVISVAEVLTAQDRQLLEQVFPQVGEVYQATEGFLAATCEQGTLHLNEEFIHIEPEWIDDNRFIPVITDFTRHTQPIVRYRLDDVLVKRGQPCGCGRVTMSLERIEGRCDDGLALPGNDAKPKTIFADVCNRVIANALPLTADYRLTQRGSVSLLLQGECSQAELEECKTQLERHFSLQAVDVSQLRWTLQAGDIPADFMHKKRRIMRREDAAHG</sequence>
<dbReference type="Proteomes" id="UP000284119">
    <property type="component" value="Unassembled WGS sequence"/>
</dbReference>
<comment type="caution">
    <text evidence="1">The sequence shown here is derived from an EMBL/GenBank/DDBJ whole genome shotgun (WGS) entry which is preliminary data.</text>
</comment>
<protein>
    <submittedName>
        <fullName evidence="1">CoF synthetase</fullName>
    </submittedName>
</protein>
<dbReference type="InterPro" id="IPR012685">
    <property type="entry name" value="CHP02304_F390_synth-rel"/>
</dbReference>
<dbReference type="PANTHER" id="PTHR36932">
    <property type="entry name" value="CAPSULAR POLYSACCHARIDE BIOSYNTHESIS PROTEIN"/>
    <property type="match status" value="1"/>
</dbReference>
<name>A0ABX9P3I5_9GAMM</name>
<gene>
    <name evidence="1" type="ORF">D5396_05160</name>
</gene>
<proteinExistence type="predicted"/>
<reference evidence="1 2" key="1">
    <citation type="submission" date="2018-09" db="EMBL/GenBank/DDBJ databases">
        <authorList>
            <person name="Le Fleche-Mateos A."/>
        </authorList>
    </citation>
    <scope>NUCLEOTIDE SEQUENCE [LARGE SCALE GENOMIC DNA]</scope>
    <source>
        <strain evidence="1 2">DSM 30078</strain>
    </source>
</reference>
<dbReference type="Gene3D" id="3.40.50.12780">
    <property type="entry name" value="N-terminal domain of ligase-like"/>
    <property type="match status" value="1"/>
</dbReference>
<evidence type="ECO:0000313" key="2">
    <source>
        <dbReference type="Proteomes" id="UP000284119"/>
    </source>
</evidence>
<organism evidence="1 2">
    <name type="scientific">Rahnella inusitata</name>
    <dbReference type="NCBI Taxonomy" id="58169"/>
    <lineage>
        <taxon>Bacteria</taxon>
        <taxon>Pseudomonadati</taxon>
        <taxon>Pseudomonadota</taxon>
        <taxon>Gammaproteobacteria</taxon>
        <taxon>Enterobacterales</taxon>
        <taxon>Yersiniaceae</taxon>
        <taxon>Rahnella</taxon>
    </lineage>
</organism>
<dbReference type="InterPro" id="IPR053158">
    <property type="entry name" value="CapK_Type1_Caps_Biosynth"/>
</dbReference>
<keyword evidence="2" id="KW-1185">Reference proteome</keyword>
<evidence type="ECO:0000313" key="1">
    <source>
        <dbReference type="EMBL" id="RJT14858.1"/>
    </source>
</evidence>
<dbReference type="InterPro" id="IPR042099">
    <property type="entry name" value="ANL_N_sf"/>
</dbReference>
<dbReference type="NCBIfam" id="TIGR02304">
    <property type="entry name" value="aden_form_hyp"/>
    <property type="match status" value="1"/>
</dbReference>